<keyword evidence="4" id="KW-1185">Reference proteome</keyword>
<dbReference type="EMBL" id="BSEC01000001">
    <property type="protein sequence ID" value="GLI95042.1"/>
    <property type="molecule type" value="Genomic_DNA"/>
</dbReference>
<name>A0A9W6GXY5_9HYPH</name>
<feature type="signal peptide" evidence="1">
    <location>
        <begin position="1"/>
        <end position="23"/>
    </location>
</feature>
<protein>
    <submittedName>
        <fullName evidence="3">Spore coat protein U</fullName>
    </submittedName>
</protein>
<dbReference type="InterPro" id="IPR007893">
    <property type="entry name" value="Spore_coat_U/FanG"/>
</dbReference>
<dbReference type="AlphaFoldDB" id="A0A9W6GXY5"/>
<reference evidence="3" key="1">
    <citation type="journal article" date="2023" name="Int. J. Syst. Evol. Microbiol.">
        <title>Methylocystis iwaonis sp. nov., a type II methane-oxidizing bacterium from surface soil of a rice paddy field in Japan, and emended description of the genus Methylocystis (ex Whittenbury et al. 1970) Bowman et al. 1993.</title>
        <authorList>
            <person name="Kaise H."/>
            <person name="Sawadogo J.B."/>
            <person name="Alam M.S."/>
            <person name="Ueno C."/>
            <person name="Dianou D."/>
            <person name="Shinjo R."/>
            <person name="Asakawa S."/>
        </authorList>
    </citation>
    <scope>NUCLEOTIDE SEQUENCE</scope>
    <source>
        <strain evidence="3">LMG27198</strain>
    </source>
</reference>
<feature type="chain" id="PRO_5040887932" evidence="1">
    <location>
        <begin position="24"/>
        <end position="161"/>
    </location>
</feature>
<dbReference type="SMART" id="SM00972">
    <property type="entry name" value="SCPU"/>
    <property type="match status" value="1"/>
</dbReference>
<evidence type="ECO:0000256" key="1">
    <source>
        <dbReference type="SAM" id="SignalP"/>
    </source>
</evidence>
<dbReference type="RefSeq" id="WP_281805372.1">
    <property type="nucleotide sequence ID" value="NZ_BSEC01000001.1"/>
</dbReference>
<accession>A0A9W6GXY5</accession>
<comment type="caution">
    <text evidence="3">The sequence shown here is derived from an EMBL/GenBank/DDBJ whole genome shotgun (WGS) entry which is preliminary data.</text>
</comment>
<keyword evidence="3" id="KW-0946">Virion</keyword>
<dbReference type="InterPro" id="IPR053167">
    <property type="entry name" value="Spore_coat_component"/>
</dbReference>
<evidence type="ECO:0000259" key="2">
    <source>
        <dbReference type="Pfam" id="PF05229"/>
    </source>
</evidence>
<sequence>MKRILTLTLAAGLAVAGAAPAVAATATANLAVSMSILGSCTVTGGALNFGSLSSLSADVDVATTIGVNCSSGTAYSVGLNAGAGAGATYAARKMTSGATTVNYALYTDAARTTVWTEASPNMITGSGTGAAVNLNVYGRVPAQAVPGAGTYSDTVTVTVNY</sequence>
<gene>
    <name evidence="3" type="ORF">LMG27198_40340</name>
</gene>
<keyword evidence="3" id="KW-0167">Capsid protein</keyword>
<dbReference type="Proteomes" id="UP001144323">
    <property type="component" value="Unassembled WGS sequence"/>
</dbReference>
<proteinExistence type="predicted"/>
<dbReference type="Pfam" id="PF05229">
    <property type="entry name" value="SCPU"/>
    <property type="match status" value="1"/>
</dbReference>
<organism evidence="3 4">
    <name type="scientific">Methylocystis echinoides</name>
    <dbReference type="NCBI Taxonomy" id="29468"/>
    <lineage>
        <taxon>Bacteria</taxon>
        <taxon>Pseudomonadati</taxon>
        <taxon>Pseudomonadota</taxon>
        <taxon>Alphaproteobacteria</taxon>
        <taxon>Hyphomicrobiales</taxon>
        <taxon>Methylocystaceae</taxon>
        <taxon>Methylocystis</taxon>
    </lineage>
</organism>
<dbReference type="PANTHER" id="PTHR37089">
    <property type="entry name" value="PROTEIN U-RELATED"/>
    <property type="match status" value="1"/>
</dbReference>
<evidence type="ECO:0000313" key="4">
    <source>
        <dbReference type="Proteomes" id="UP001144323"/>
    </source>
</evidence>
<keyword evidence="1" id="KW-0732">Signal</keyword>
<feature type="domain" description="Spore coat protein U/FanG" evidence="2">
    <location>
        <begin position="26"/>
        <end position="158"/>
    </location>
</feature>
<evidence type="ECO:0000313" key="3">
    <source>
        <dbReference type="EMBL" id="GLI95042.1"/>
    </source>
</evidence>